<comment type="similarity">
    <text evidence="2 9">Belongs to the eIF-2B alpha/beta/delta subunits family.</text>
</comment>
<keyword evidence="3" id="KW-0963">Cytoplasm</keyword>
<dbReference type="SUPFAM" id="SSF100950">
    <property type="entry name" value="NagB/RpiA/CoA transferase-like"/>
    <property type="match status" value="1"/>
</dbReference>
<dbReference type="GO" id="GO:0005851">
    <property type="term" value="C:eukaryotic translation initiation factor 2B complex"/>
    <property type="evidence" value="ECO:0007669"/>
    <property type="project" value="EnsemblFungi"/>
</dbReference>
<dbReference type="InterPro" id="IPR000649">
    <property type="entry name" value="IF-2B-related"/>
</dbReference>
<dbReference type="InterPro" id="IPR042529">
    <property type="entry name" value="IF_2B-like_C"/>
</dbReference>
<sequence>MQHHHAYIYKLKTRQISGSYDVSLQTAHILRQIVSSVKSNNIDVLVSHIREIGRLLIQTQPRELASGNIVRRVLHLIREENEDKDGNTTPEGSISYSLPAPPKERRESLDEPGNTSTSLKSTIIEGINEIIDELRDTHLNISKEAMEHIHSSEIVMTYGASKTVQSFLCAAARKRKFTVLTAECYPNSSRSSYDMAKELASCGIEAVVIPDSSVFALMSRVNKVILGTHAVLANGGLLAASGARLLAAAAKHHSTPVVVCAGIYKLSPLYPHDLEGLIELGRPDKVISFNEGPLINNVDVLNPLFEYIAPELVDLYITNVGCHSPSYLYRLINDHYDSRDISLDE</sequence>
<evidence type="ECO:0000313" key="12">
    <source>
        <dbReference type="Proteomes" id="UP000186594"/>
    </source>
</evidence>
<feature type="region of interest" description="Disordered" evidence="10">
    <location>
        <begin position="81"/>
        <end position="118"/>
    </location>
</feature>
<dbReference type="OrthoDB" id="269919at2759"/>
<comment type="subcellular location">
    <subcellularLocation>
        <location evidence="1">Cytoplasm</location>
        <location evidence="1">Cytosol</location>
    </subcellularLocation>
</comment>
<dbReference type="PANTHER" id="PTHR45859:SF1">
    <property type="entry name" value="TRANSLATION INITIATION FACTOR EIF-2B SUBUNIT BETA"/>
    <property type="match status" value="1"/>
</dbReference>
<gene>
    <name evidence="11" type="ORF">NEOLI_000251</name>
</gene>
<dbReference type="EMBL" id="LXFE01003012">
    <property type="protein sequence ID" value="OLL22625.1"/>
    <property type="molecule type" value="Genomic_DNA"/>
</dbReference>
<evidence type="ECO:0000256" key="3">
    <source>
        <dbReference type="ARBA" id="ARBA00022490"/>
    </source>
</evidence>
<comment type="caution">
    <text evidence="11">The sequence shown here is derived from an EMBL/GenBank/DDBJ whole genome shotgun (WGS) entry which is preliminary data.</text>
</comment>
<evidence type="ECO:0000256" key="6">
    <source>
        <dbReference type="ARBA" id="ARBA00044122"/>
    </source>
</evidence>
<keyword evidence="4 11" id="KW-0396">Initiation factor</keyword>
<dbReference type="FunFam" id="3.40.50.10470:FF:000008">
    <property type="entry name" value="Translation initiation factor 2B, beta subunit"/>
    <property type="match status" value="1"/>
</dbReference>
<evidence type="ECO:0000256" key="7">
    <source>
        <dbReference type="ARBA" id="ARBA00044228"/>
    </source>
</evidence>
<accession>A0A1U7LIZ2</accession>
<dbReference type="GO" id="GO:0002183">
    <property type="term" value="P:cytoplasmic translational initiation"/>
    <property type="evidence" value="ECO:0007669"/>
    <property type="project" value="EnsemblFungi"/>
</dbReference>
<dbReference type="Gene3D" id="3.40.50.10470">
    <property type="entry name" value="Translation initiation factor eif-2b, domain 2"/>
    <property type="match status" value="1"/>
</dbReference>
<evidence type="ECO:0000313" key="11">
    <source>
        <dbReference type="EMBL" id="OLL22625.1"/>
    </source>
</evidence>
<dbReference type="GO" id="GO:0006446">
    <property type="term" value="P:regulation of translational initiation"/>
    <property type="evidence" value="ECO:0007669"/>
    <property type="project" value="EnsemblFungi"/>
</dbReference>
<dbReference type="Pfam" id="PF01008">
    <property type="entry name" value="IF-2B"/>
    <property type="match status" value="1"/>
</dbReference>
<dbReference type="STRING" id="1198029.A0A1U7LIZ2"/>
<proteinExistence type="inferred from homology"/>
<evidence type="ECO:0000256" key="9">
    <source>
        <dbReference type="RuleBase" id="RU003814"/>
    </source>
</evidence>
<name>A0A1U7LIZ2_NEOID</name>
<protein>
    <recommendedName>
        <fullName evidence="6">Translation initiation factor eIF2B subunit beta</fullName>
    </recommendedName>
    <alternativeName>
        <fullName evidence="7">eIF2B GDP-GTP exchange factor subunit beta</fullName>
    </alternativeName>
</protein>
<dbReference type="GO" id="GO:0005829">
    <property type="term" value="C:cytosol"/>
    <property type="evidence" value="ECO:0007669"/>
    <property type="project" value="UniProtKB-SubCell"/>
</dbReference>
<feature type="compositionally biased region" description="Polar residues" evidence="10">
    <location>
        <begin position="87"/>
        <end position="96"/>
    </location>
</feature>
<dbReference type="GO" id="GO:0005085">
    <property type="term" value="F:guanyl-nucleotide exchange factor activity"/>
    <property type="evidence" value="ECO:0007669"/>
    <property type="project" value="EnsemblFungi"/>
</dbReference>
<dbReference type="InterPro" id="IPR051855">
    <property type="entry name" value="eIF2B_beta_subunit"/>
</dbReference>
<dbReference type="AlphaFoldDB" id="A0A1U7LIZ2"/>
<evidence type="ECO:0000256" key="5">
    <source>
        <dbReference type="ARBA" id="ARBA00022917"/>
    </source>
</evidence>
<dbReference type="InterPro" id="IPR037171">
    <property type="entry name" value="NagB/RpiA_transferase-like"/>
</dbReference>
<evidence type="ECO:0000256" key="4">
    <source>
        <dbReference type="ARBA" id="ARBA00022540"/>
    </source>
</evidence>
<dbReference type="Proteomes" id="UP000186594">
    <property type="component" value="Unassembled WGS sequence"/>
</dbReference>
<dbReference type="OMA" id="SHSCAVA"/>
<evidence type="ECO:0000256" key="8">
    <source>
        <dbReference type="ARBA" id="ARBA00046432"/>
    </source>
</evidence>
<keyword evidence="12" id="KW-1185">Reference proteome</keyword>
<dbReference type="PANTHER" id="PTHR45859">
    <property type="entry name" value="TRANSLATION INITIATION FACTOR EIF-2B SUBUNIT BETA"/>
    <property type="match status" value="1"/>
</dbReference>
<dbReference type="GO" id="GO:0003743">
    <property type="term" value="F:translation initiation factor activity"/>
    <property type="evidence" value="ECO:0007669"/>
    <property type="project" value="UniProtKB-KW"/>
</dbReference>
<evidence type="ECO:0000256" key="1">
    <source>
        <dbReference type="ARBA" id="ARBA00004514"/>
    </source>
</evidence>
<reference evidence="11 12" key="1">
    <citation type="submission" date="2016-04" db="EMBL/GenBank/DDBJ databases">
        <title>Evolutionary innovation and constraint leading to complex multicellularity in the Ascomycota.</title>
        <authorList>
            <person name="Cisse O."/>
            <person name="Nguyen A."/>
            <person name="Hewitt D.A."/>
            <person name="Jedd G."/>
            <person name="Stajich J.E."/>
        </authorList>
    </citation>
    <scope>NUCLEOTIDE SEQUENCE [LARGE SCALE GENOMIC DNA]</scope>
    <source>
        <strain evidence="11 12">DAH-3</strain>
    </source>
</reference>
<keyword evidence="5" id="KW-0648">Protein biosynthesis</keyword>
<comment type="subunit">
    <text evidence="8">Component of the translation initiation factor 2B (eIF2B) complex which is a heterodecamer of two sets of five different subunits: alpha, beta, gamma, delta and epsilon. Subunits alpha, beta and delta comprise a regulatory subcomplex and subunits epsilon and gamma comprise a catalytic subcomplex. Within the complex, the hexameric regulatory complex resides at the center, with the two heterodimeric catalytic subcomplexes bound on opposite sides.</text>
</comment>
<organism evidence="11 12">
    <name type="scientific">Neolecta irregularis (strain DAH-3)</name>
    <dbReference type="NCBI Taxonomy" id="1198029"/>
    <lineage>
        <taxon>Eukaryota</taxon>
        <taxon>Fungi</taxon>
        <taxon>Dikarya</taxon>
        <taxon>Ascomycota</taxon>
        <taxon>Taphrinomycotina</taxon>
        <taxon>Neolectales</taxon>
        <taxon>Neolectaceae</taxon>
        <taxon>Neolecta</taxon>
    </lineage>
</organism>
<evidence type="ECO:0000256" key="10">
    <source>
        <dbReference type="SAM" id="MobiDB-lite"/>
    </source>
</evidence>
<evidence type="ECO:0000256" key="2">
    <source>
        <dbReference type="ARBA" id="ARBA00007251"/>
    </source>
</evidence>